<dbReference type="RefSeq" id="WP_057780158.1">
    <property type="nucleotide sequence ID" value="NZ_JAGGJQ010000007.1"/>
</dbReference>
<sequence>MKRTLLILLTSLTLIACNTAKQVEKAVYSGDYDYAIYTAIDKLQNNKEKKRKAEFIIMLEDAFTKGEARDLSKITYLKMDGNPENYQEIFDLYNTLSSRQEAIKPILPLSVDGKDVTFNFKDYNQLTIESKKNLSGYIYTSSLKLIASKNKTDIRQAYDNLVYLNQISPNYKNTYQLINDAQIRGIDYILVTINNQTRQIIPNRLQNDLLNFETYGLDKQWSVYHAQKAQNVNYDYAMQLNLRQINVSPERINQREIFRERKIVDGTTYKKDRKGNPVKDSLGNFIKEDKIININYRFIETVQSKEAQILANVVYTDLKTNQVIDNFPIDSGFIFENRYAEYYRKNRYDQKDERALIKEDRELLRNRPIDFPSNEQMVFDTGEDLKLQLKDIINEFNTY</sequence>
<evidence type="ECO:0000256" key="1">
    <source>
        <dbReference type="SAM" id="SignalP"/>
    </source>
</evidence>
<name>A0A9X0YNV6_9FLAO</name>
<gene>
    <name evidence="2" type="ORF">J2Z56_002602</name>
    <name evidence="3" type="ORF">J2Z57_002367</name>
</gene>
<feature type="chain" id="PRO_5040851603" description="Lipoprotein" evidence="1">
    <location>
        <begin position="21"/>
        <end position="399"/>
    </location>
</feature>
<reference evidence="2" key="1">
    <citation type="submission" date="2021-03" db="EMBL/GenBank/DDBJ databases">
        <title>Genomic Encyclopedia of Type Strains, Phase IV (KMG-IV): sequencing the most valuable type-strain genomes for metagenomic binning, comparative biology and taxonomic classification.</title>
        <authorList>
            <person name="Goeker M."/>
        </authorList>
    </citation>
    <scope>NUCLEOTIDE SEQUENCE</scope>
    <source>
        <strain evidence="2">DSM 15523</strain>
        <strain evidence="3 5">DSM 16476</strain>
    </source>
</reference>
<dbReference type="EMBL" id="JAGGJQ010000007">
    <property type="protein sequence ID" value="MBP1840672.1"/>
    <property type="molecule type" value="Genomic_DNA"/>
</dbReference>
<organism evidence="2 4">
    <name type="scientific">Formosa algae</name>
    <dbReference type="NCBI Taxonomy" id="225843"/>
    <lineage>
        <taxon>Bacteria</taxon>
        <taxon>Pseudomonadati</taxon>
        <taxon>Bacteroidota</taxon>
        <taxon>Flavobacteriia</taxon>
        <taxon>Flavobacteriales</taxon>
        <taxon>Flavobacteriaceae</taxon>
        <taxon>Formosa</taxon>
    </lineage>
</organism>
<dbReference type="EMBL" id="JAUSUU010000007">
    <property type="protein sequence ID" value="MDQ0335915.1"/>
    <property type="molecule type" value="Genomic_DNA"/>
</dbReference>
<evidence type="ECO:0008006" key="6">
    <source>
        <dbReference type="Google" id="ProtNLM"/>
    </source>
</evidence>
<dbReference type="AlphaFoldDB" id="A0A9X0YNV6"/>
<evidence type="ECO:0000313" key="5">
    <source>
        <dbReference type="Proteomes" id="UP001231587"/>
    </source>
</evidence>
<proteinExistence type="predicted"/>
<comment type="caution">
    <text evidence="2">The sequence shown here is derived from an EMBL/GenBank/DDBJ whole genome shotgun (WGS) entry which is preliminary data.</text>
</comment>
<dbReference type="Proteomes" id="UP001231587">
    <property type="component" value="Unassembled WGS sequence"/>
</dbReference>
<feature type="signal peptide" evidence="1">
    <location>
        <begin position="1"/>
        <end position="20"/>
    </location>
</feature>
<evidence type="ECO:0000313" key="2">
    <source>
        <dbReference type="EMBL" id="MBP1840672.1"/>
    </source>
</evidence>
<keyword evidence="1" id="KW-0732">Signal</keyword>
<keyword evidence="5" id="KW-1185">Reference proteome</keyword>
<protein>
    <recommendedName>
        <fullName evidence="6">Lipoprotein</fullName>
    </recommendedName>
</protein>
<dbReference type="Proteomes" id="UP001138672">
    <property type="component" value="Unassembled WGS sequence"/>
</dbReference>
<accession>A0A9X0YNV6</accession>
<dbReference type="PROSITE" id="PS51257">
    <property type="entry name" value="PROKAR_LIPOPROTEIN"/>
    <property type="match status" value="1"/>
</dbReference>
<evidence type="ECO:0000313" key="4">
    <source>
        <dbReference type="Proteomes" id="UP001138672"/>
    </source>
</evidence>
<dbReference type="OrthoDB" id="1489643at2"/>
<evidence type="ECO:0000313" key="3">
    <source>
        <dbReference type="EMBL" id="MDQ0335915.1"/>
    </source>
</evidence>